<protein>
    <recommendedName>
        <fullName evidence="2">RING-type E3 ubiquitin transferase</fullName>
        <ecNumber evidence="2">2.3.2.27</ecNumber>
    </recommendedName>
</protein>
<dbReference type="EC" id="2.3.2.27" evidence="2"/>
<evidence type="ECO:0000256" key="5">
    <source>
        <dbReference type="ARBA" id="ARBA00022771"/>
    </source>
</evidence>
<gene>
    <name evidence="11" type="ORF">HUJ06_013922</name>
</gene>
<evidence type="ECO:0000256" key="8">
    <source>
        <dbReference type="PROSITE-ProRule" id="PRU00175"/>
    </source>
</evidence>
<evidence type="ECO:0000256" key="6">
    <source>
        <dbReference type="ARBA" id="ARBA00022786"/>
    </source>
</evidence>
<dbReference type="CDD" id="cd16667">
    <property type="entry name" value="RING-H2_RNF126-like"/>
    <property type="match status" value="1"/>
</dbReference>
<dbReference type="InterPro" id="IPR001841">
    <property type="entry name" value="Znf_RING"/>
</dbReference>
<feature type="region of interest" description="Disordered" evidence="9">
    <location>
        <begin position="116"/>
        <end position="135"/>
    </location>
</feature>
<dbReference type="PANTHER" id="PTHR15710:SF18">
    <property type="entry name" value="RING-TYPE E3 UBIQUITIN TRANSFERASE"/>
    <property type="match status" value="1"/>
</dbReference>
<evidence type="ECO:0000256" key="1">
    <source>
        <dbReference type="ARBA" id="ARBA00000900"/>
    </source>
</evidence>
<evidence type="ECO:0000256" key="2">
    <source>
        <dbReference type="ARBA" id="ARBA00012483"/>
    </source>
</evidence>
<dbReference type="GO" id="GO:0061630">
    <property type="term" value="F:ubiquitin protein ligase activity"/>
    <property type="evidence" value="ECO:0007669"/>
    <property type="project" value="UniProtKB-EC"/>
</dbReference>
<keyword evidence="3" id="KW-0808">Transferase</keyword>
<evidence type="ECO:0000313" key="12">
    <source>
        <dbReference type="Proteomes" id="UP000607653"/>
    </source>
</evidence>
<evidence type="ECO:0000313" key="11">
    <source>
        <dbReference type="EMBL" id="DAD39599.1"/>
    </source>
</evidence>
<keyword evidence="12" id="KW-1185">Reference proteome</keyword>
<dbReference type="SMART" id="SM00184">
    <property type="entry name" value="RING"/>
    <property type="match status" value="1"/>
</dbReference>
<keyword evidence="7" id="KW-0862">Zinc</keyword>
<dbReference type="InterPro" id="IPR039525">
    <property type="entry name" value="RNF126-like_zinc-ribbon"/>
</dbReference>
<name>A0A822Z899_NELNU</name>
<reference evidence="11 12" key="1">
    <citation type="journal article" date="2020" name="Mol. Biol. Evol.">
        <title>Distinct Expression and Methylation Patterns for Genes with Different Fates following a Single Whole-Genome Duplication in Flowering Plants.</title>
        <authorList>
            <person name="Shi T."/>
            <person name="Rahmani R.S."/>
            <person name="Gugger P.F."/>
            <person name="Wang M."/>
            <person name="Li H."/>
            <person name="Zhang Y."/>
            <person name="Li Z."/>
            <person name="Wang Q."/>
            <person name="Van de Peer Y."/>
            <person name="Marchal K."/>
            <person name="Chen J."/>
        </authorList>
    </citation>
    <scope>NUCLEOTIDE SEQUENCE [LARGE SCALE GENOMIC DNA]</scope>
    <source>
        <tissue evidence="11">Leaf</tissue>
    </source>
</reference>
<comment type="catalytic activity">
    <reaction evidence="1">
        <text>S-ubiquitinyl-[E2 ubiquitin-conjugating enzyme]-L-cysteine + [acceptor protein]-L-lysine = [E2 ubiquitin-conjugating enzyme]-L-cysteine + N(6)-ubiquitinyl-[acceptor protein]-L-lysine.</text>
        <dbReference type="EC" id="2.3.2.27"/>
    </reaction>
</comment>
<dbReference type="Pfam" id="PF14369">
    <property type="entry name" value="Zn_ribbon_19"/>
    <property type="match status" value="1"/>
</dbReference>
<evidence type="ECO:0000259" key="10">
    <source>
        <dbReference type="PROSITE" id="PS50089"/>
    </source>
</evidence>
<dbReference type="SUPFAM" id="SSF57850">
    <property type="entry name" value="RING/U-box"/>
    <property type="match status" value="1"/>
</dbReference>
<dbReference type="GO" id="GO:0008270">
    <property type="term" value="F:zinc ion binding"/>
    <property type="evidence" value="ECO:0007669"/>
    <property type="project" value="UniProtKB-KW"/>
</dbReference>
<dbReference type="EMBL" id="DUZY01000005">
    <property type="protein sequence ID" value="DAD39599.1"/>
    <property type="molecule type" value="Genomic_DNA"/>
</dbReference>
<evidence type="ECO:0000256" key="4">
    <source>
        <dbReference type="ARBA" id="ARBA00022723"/>
    </source>
</evidence>
<dbReference type="InterPro" id="IPR013083">
    <property type="entry name" value="Znf_RING/FYVE/PHD"/>
</dbReference>
<dbReference type="FunFam" id="3.30.40.10:FF:000022">
    <property type="entry name" value="E3 ubiquitin-protein ligase RING1-like"/>
    <property type="match status" value="1"/>
</dbReference>
<organism evidence="11 12">
    <name type="scientific">Nelumbo nucifera</name>
    <name type="common">Sacred lotus</name>
    <dbReference type="NCBI Taxonomy" id="4432"/>
    <lineage>
        <taxon>Eukaryota</taxon>
        <taxon>Viridiplantae</taxon>
        <taxon>Streptophyta</taxon>
        <taxon>Embryophyta</taxon>
        <taxon>Tracheophyta</taxon>
        <taxon>Spermatophyta</taxon>
        <taxon>Magnoliopsida</taxon>
        <taxon>Proteales</taxon>
        <taxon>Nelumbonaceae</taxon>
        <taxon>Nelumbo</taxon>
    </lineage>
</organism>
<feature type="domain" description="RING-type" evidence="10">
    <location>
        <begin position="190"/>
        <end position="231"/>
    </location>
</feature>
<dbReference type="Pfam" id="PF13639">
    <property type="entry name" value="zf-RING_2"/>
    <property type="match status" value="1"/>
</dbReference>
<keyword evidence="6" id="KW-0833">Ubl conjugation pathway</keyword>
<evidence type="ECO:0000256" key="3">
    <source>
        <dbReference type="ARBA" id="ARBA00022679"/>
    </source>
</evidence>
<evidence type="ECO:0000256" key="9">
    <source>
        <dbReference type="SAM" id="MobiDB-lite"/>
    </source>
</evidence>
<keyword evidence="5 8" id="KW-0863">Zinc-finger</keyword>
<comment type="caution">
    <text evidence="11">The sequence shown here is derived from an EMBL/GenBank/DDBJ whole genome shotgun (WGS) entry which is preliminary data.</text>
</comment>
<dbReference type="PANTHER" id="PTHR15710">
    <property type="entry name" value="E3 UBIQUITIN-PROTEIN LIGASE PRAJA"/>
    <property type="match status" value="1"/>
</dbReference>
<dbReference type="PROSITE" id="PS50089">
    <property type="entry name" value="ZF_RING_2"/>
    <property type="match status" value="1"/>
</dbReference>
<accession>A0A822Z899</accession>
<proteinExistence type="predicted"/>
<evidence type="ECO:0000256" key="7">
    <source>
        <dbReference type="ARBA" id="ARBA00022833"/>
    </source>
</evidence>
<sequence length="306" mass="35633">MSVSPPRVRVNGIRSYRLYWCYQCQRTVRVAASITSEIFCPRCFGQFLHELDVARPRFVLNLSGLDSSPEARLLEALSLMLDPPMRRPVHDFDGRFRLEPEAELRDRPRRWIIVRPTNRPRPTGTMSPPENLLPQAAGPRDYFVGPGLNELIEELTQNDRPGPPPAPASAIDAMPRVKITEIHLKGDSHCPVCMEEFKIGEEVREMTCKHVYHCDCIVPWLQIHNSCPVCRHELQASFDSDLRIDDVADSRREDVSNRRRWRWSQLFSLWPFRLSANGRYRHIHSQDDSITATRNAHSWWRSWFLL</sequence>
<dbReference type="Gene3D" id="3.30.40.10">
    <property type="entry name" value="Zinc/RING finger domain, C3HC4 (zinc finger)"/>
    <property type="match status" value="1"/>
</dbReference>
<keyword evidence="4" id="KW-0479">Metal-binding</keyword>
<dbReference type="AlphaFoldDB" id="A0A822Z899"/>
<dbReference type="Proteomes" id="UP000607653">
    <property type="component" value="Unassembled WGS sequence"/>
</dbReference>